<evidence type="ECO:0000313" key="13">
    <source>
        <dbReference type="Proteomes" id="UP000039324"/>
    </source>
</evidence>
<evidence type="ECO:0000256" key="9">
    <source>
        <dbReference type="ARBA" id="ARBA00048336"/>
    </source>
</evidence>
<comment type="subcellular location">
    <subcellularLocation>
        <location evidence="1">Nucleus</location>
    </subcellularLocation>
</comment>
<dbReference type="SUPFAM" id="SSF68906">
    <property type="entry name" value="SAP domain"/>
    <property type="match status" value="1"/>
</dbReference>
<comment type="catalytic activity">
    <reaction evidence="9">
        <text>O-phospho-L-threonyl-[protein] + H2O = L-threonyl-[protein] + phosphate</text>
        <dbReference type="Rhea" id="RHEA:47004"/>
        <dbReference type="Rhea" id="RHEA-COMP:11060"/>
        <dbReference type="Rhea" id="RHEA-COMP:11605"/>
        <dbReference type="ChEBI" id="CHEBI:15377"/>
        <dbReference type="ChEBI" id="CHEBI:30013"/>
        <dbReference type="ChEBI" id="CHEBI:43474"/>
        <dbReference type="ChEBI" id="CHEBI:61977"/>
        <dbReference type="EC" id="3.1.3.16"/>
    </reaction>
</comment>
<geneLocation type="mitochondrion" evidence="12"/>
<keyword evidence="13" id="KW-1185">Reference proteome</keyword>
<dbReference type="Proteomes" id="UP000290189">
    <property type="component" value="Unassembled WGS sequence"/>
</dbReference>
<evidence type="ECO:0000256" key="8">
    <source>
        <dbReference type="ARBA" id="ARBA00047761"/>
    </source>
</evidence>
<dbReference type="STRING" id="37360.A0A0G4IRI0"/>
<evidence type="ECO:0000256" key="1">
    <source>
        <dbReference type="ARBA" id="ARBA00004123"/>
    </source>
</evidence>
<dbReference type="PANTHER" id="PTHR20383">
    <property type="entry name" value="RNA POLYMERASE II SUBUNIT A C-TERMINAL DOMAIN PHOSPHATASE"/>
    <property type="match status" value="1"/>
</dbReference>
<evidence type="ECO:0000256" key="4">
    <source>
        <dbReference type="ARBA" id="ARBA00022664"/>
    </source>
</evidence>
<evidence type="ECO:0000313" key="12">
    <source>
        <dbReference type="EMBL" id="SPQ98204.1"/>
    </source>
</evidence>
<keyword evidence="6" id="KW-0904">Protein phosphatase</keyword>
<reference evidence="11 13" key="1">
    <citation type="submission" date="2015-02" db="EMBL/GenBank/DDBJ databases">
        <authorList>
            <person name="Chooi Y.-H."/>
        </authorList>
    </citation>
    <scope>NUCLEOTIDE SEQUENCE [LARGE SCALE GENOMIC DNA]</scope>
    <source>
        <strain evidence="11">E3</strain>
    </source>
</reference>
<evidence type="ECO:0000313" key="11">
    <source>
        <dbReference type="EMBL" id="CEO97988.1"/>
    </source>
</evidence>
<evidence type="ECO:0000256" key="2">
    <source>
        <dbReference type="ARBA" id="ARBA00008978"/>
    </source>
</evidence>
<proteinExistence type="inferred from homology"/>
<dbReference type="OrthoDB" id="57957at2759"/>
<feature type="domain" description="SAP" evidence="10">
    <location>
        <begin position="10"/>
        <end position="44"/>
    </location>
</feature>
<comment type="similarity">
    <text evidence="2">Belongs to the SSU72 phosphatase family.</text>
</comment>
<keyword evidence="12" id="KW-0496">Mitochondrion</keyword>
<name>A0A0G4IRI0_PLABS</name>
<keyword evidence="4" id="KW-0507">mRNA processing</keyword>
<keyword evidence="7" id="KW-0539">Nucleus</keyword>
<reference evidence="12 14" key="2">
    <citation type="submission" date="2018-03" db="EMBL/GenBank/DDBJ databases">
        <authorList>
            <person name="Fogelqvist J."/>
        </authorList>
    </citation>
    <scope>NUCLEOTIDE SEQUENCE [LARGE SCALE GENOMIC DNA]</scope>
</reference>
<dbReference type="PROSITE" id="PS50800">
    <property type="entry name" value="SAP"/>
    <property type="match status" value="1"/>
</dbReference>
<dbReference type="GO" id="GO:0004722">
    <property type="term" value="F:protein serine/threonine phosphatase activity"/>
    <property type="evidence" value="ECO:0007669"/>
    <property type="project" value="UniProtKB-EC"/>
</dbReference>
<dbReference type="Proteomes" id="UP000039324">
    <property type="component" value="Unassembled WGS sequence"/>
</dbReference>
<dbReference type="Pfam" id="PF04722">
    <property type="entry name" value="Ssu72"/>
    <property type="match status" value="1"/>
</dbReference>
<dbReference type="Pfam" id="PF02037">
    <property type="entry name" value="SAP"/>
    <property type="match status" value="1"/>
</dbReference>
<gene>
    <name evidence="11" type="ORF">PBRA_006102</name>
    <name evidence="12" type="ORF">PLBR_LOCUS5419</name>
</gene>
<dbReference type="GO" id="GO:0006397">
    <property type="term" value="P:mRNA processing"/>
    <property type="evidence" value="ECO:0007669"/>
    <property type="project" value="UniProtKB-KW"/>
</dbReference>
<keyword evidence="5" id="KW-0378">Hydrolase</keyword>
<dbReference type="SMART" id="SM00513">
    <property type="entry name" value="SAP"/>
    <property type="match status" value="1"/>
</dbReference>
<accession>A0A0G4IRI0</accession>
<dbReference type="InterPro" id="IPR003034">
    <property type="entry name" value="SAP_dom"/>
</dbReference>
<dbReference type="EMBL" id="OVEO01000009">
    <property type="protein sequence ID" value="SPQ98204.1"/>
    <property type="molecule type" value="Genomic_DNA"/>
</dbReference>
<evidence type="ECO:0000256" key="3">
    <source>
        <dbReference type="ARBA" id="ARBA00013081"/>
    </source>
</evidence>
<evidence type="ECO:0000313" key="14">
    <source>
        <dbReference type="Proteomes" id="UP000290189"/>
    </source>
</evidence>
<protein>
    <recommendedName>
        <fullName evidence="3">protein-serine/threonine phosphatase</fullName>
        <ecNumber evidence="3">3.1.3.16</ecNumber>
    </recommendedName>
</protein>
<evidence type="ECO:0000259" key="10">
    <source>
        <dbReference type="PROSITE" id="PS50800"/>
    </source>
</evidence>
<dbReference type="Gene3D" id="1.10.720.30">
    <property type="entry name" value="SAP domain"/>
    <property type="match status" value="1"/>
</dbReference>
<dbReference type="AlphaFoldDB" id="A0A0G4IRI0"/>
<organism evidence="11 13">
    <name type="scientific">Plasmodiophora brassicae</name>
    <name type="common">Clubroot disease agent</name>
    <dbReference type="NCBI Taxonomy" id="37360"/>
    <lineage>
        <taxon>Eukaryota</taxon>
        <taxon>Sar</taxon>
        <taxon>Rhizaria</taxon>
        <taxon>Endomyxa</taxon>
        <taxon>Phytomyxea</taxon>
        <taxon>Plasmodiophorida</taxon>
        <taxon>Plasmodiophoridae</taxon>
        <taxon>Plasmodiophora</taxon>
    </lineage>
</organism>
<dbReference type="GO" id="GO:0005634">
    <property type="term" value="C:nucleus"/>
    <property type="evidence" value="ECO:0007669"/>
    <property type="project" value="UniProtKB-SubCell"/>
</dbReference>
<sequence>MAGDWTQSSLNAMTADALRELCRDCKLSSSGRKSELVARLLQHKQSRGVAGTIASRKGVSEIEAIRRPSLEEKRVLPPEQRILPTRRQSPRRPVQTVNLNETVPMKVETRSVRQVSSVPVPAPVPEPVEPAARSPIAVKQEQGPIVSEEQEPIVSEEQEPVFQENQDPPAPVAVRQELSVTTSGHVEDRMEEDHFTAIPTETAPPSCISVAFVCHSNLNRSMEAHHVCRLADPFGNQGATLFSFGAGGRVNLPVPVASAAMSFEFGSATYLDMFNYLSTSDNEEFYRKMGVLDMLQRNMGVKEMPERWQLEGRHFDLIVSFELRIFDIILEDLDQRSPKQGRVAHIINIETVDNFAAAKVGGEHALKLLAMVQQSSDWENDLPSILTELESSASIQHAVMFY</sequence>
<dbReference type="EMBL" id="CDSF01000081">
    <property type="protein sequence ID" value="CEO97988.1"/>
    <property type="molecule type" value="Genomic_DNA"/>
</dbReference>
<dbReference type="Gene3D" id="3.40.50.2300">
    <property type="match status" value="2"/>
</dbReference>
<evidence type="ECO:0000256" key="6">
    <source>
        <dbReference type="ARBA" id="ARBA00022912"/>
    </source>
</evidence>
<dbReference type="InterPro" id="IPR006811">
    <property type="entry name" value="RNA_pol_II_suA"/>
</dbReference>
<comment type="catalytic activity">
    <reaction evidence="8">
        <text>O-phospho-L-seryl-[protein] + H2O = L-seryl-[protein] + phosphate</text>
        <dbReference type="Rhea" id="RHEA:20629"/>
        <dbReference type="Rhea" id="RHEA-COMP:9863"/>
        <dbReference type="Rhea" id="RHEA-COMP:11604"/>
        <dbReference type="ChEBI" id="CHEBI:15377"/>
        <dbReference type="ChEBI" id="CHEBI:29999"/>
        <dbReference type="ChEBI" id="CHEBI:43474"/>
        <dbReference type="ChEBI" id="CHEBI:83421"/>
        <dbReference type="EC" id="3.1.3.16"/>
    </reaction>
</comment>
<evidence type="ECO:0000256" key="5">
    <source>
        <dbReference type="ARBA" id="ARBA00022801"/>
    </source>
</evidence>
<dbReference type="InterPro" id="IPR036361">
    <property type="entry name" value="SAP_dom_sf"/>
</dbReference>
<dbReference type="EC" id="3.1.3.16" evidence="3"/>
<evidence type="ECO:0000256" key="7">
    <source>
        <dbReference type="ARBA" id="ARBA00023242"/>
    </source>
</evidence>